<dbReference type="Gene3D" id="3.40.190.10">
    <property type="entry name" value="Periplasmic binding protein-like II"/>
    <property type="match status" value="2"/>
</dbReference>
<sequence length="552" mass="60004">MKKRSSATVALAASCAAVLAMAGCGANSGNATKTADGKPIVTVQVIKDARLGKMSSLGWVKDLEAACGCSIKWQETAASSWDQAKGAQLASGDVADVTIGGYGTGDIAQYSSLFMDLNSHLKDMPNLSKAFKDEPYGQVVSTQADGKIQGTPNIAPTRESNSSNHLFINKVWLDKLGLKVPTTWDEYEAVLKAFKTGDPNGNGKADEIPLDMNKPDTDGFGSFQMNIFLTSLGIPLSSHAAGTVGMYVKDGKVHNYLTDNRYKQTIQFLHKLWKDGVISKDAFTHDWSQYTSTAKGDQKTAVVGSSVMWTPDDLFGTALGNQYITIPTLKASADQSEKTVWSFNGDDLKYQANKAVIKAKPANLDATLKLVDAFYSPDMSIQMTYGAFGTCVKKNGDKDYTVLKPTDSTKNAGDWQFSHALADGAPVYLSRDMKVKIESEETGVGEVDAVYNDDYANMNMNTDVLYSNMPVTSKQQETLTANATGLTQITMSNFAKWVTEGGVENEWDAYQKTLKDNKLDEDIKIQQDIYDSYKARMDKLGVDLNTLVGAQH</sequence>
<organism evidence="2 3">
    <name type="scientific">Alloscardovia venturai</name>
    <dbReference type="NCBI Taxonomy" id="1769421"/>
    <lineage>
        <taxon>Bacteria</taxon>
        <taxon>Bacillati</taxon>
        <taxon>Actinomycetota</taxon>
        <taxon>Actinomycetes</taxon>
        <taxon>Bifidobacteriales</taxon>
        <taxon>Bifidobacteriaceae</taxon>
        <taxon>Alloscardovia</taxon>
    </lineage>
</organism>
<name>A0ABW2YAE8_9BIFI</name>
<comment type="caution">
    <text evidence="2">The sequence shown here is derived from an EMBL/GenBank/DDBJ whole genome shotgun (WGS) entry which is preliminary data.</text>
</comment>
<evidence type="ECO:0000256" key="1">
    <source>
        <dbReference type="SAM" id="SignalP"/>
    </source>
</evidence>
<accession>A0ABW2YAE8</accession>
<dbReference type="PANTHER" id="PTHR43649:SF17">
    <property type="entry name" value="ABC TRANSPORTER SOLUTE BINDING PROTEIN-SUGAR TRANSPORT"/>
    <property type="match status" value="1"/>
</dbReference>
<dbReference type="PROSITE" id="PS51257">
    <property type="entry name" value="PROKAR_LIPOPROTEIN"/>
    <property type="match status" value="1"/>
</dbReference>
<keyword evidence="3" id="KW-1185">Reference proteome</keyword>
<reference evidence="3" key="1">
    <citation type="journal article" date="2019" name="Int. J. Syst. Evol. Microbiol.">
        <title>The Global Catalogue of Microorganisms (GCM) 10K type strain sequencing project: providing services to taxonomists for standard genome sequencing and annotation.</title>
        <authorList>
            <consortium name="The Broad Institute Genomics Platform"/>
            <consortium name="The Broad Institute Genome Sequencing Center for Infectious Disease"/>
            <person name="Wu L."/>
            <person name="Ma J."/>
        </authorList>
    </citation>
    <scope>NUCLEOTIDE SEQUENCE [LARGE SCALE GENOMIC DNA]</scope>
    <source>
        <strain evidence="3">CCM 8604</strain>
    </source>
</reference>
<dbReference type="PANTHER" id="PTHR43649">
    <property type="entry name" value="ARABINOSE-BINDING PROTEIN-RELATED"/>
    <property type="match status" value="1"/>
</dbReference>
<dbReference type="EMBL" id="JBHTHQ010000022">
    <property type="protein sequence ID" value="MFD0705561.1"/>
    <property type="molecule type" value="Genomic_DNA"/>
</dbReference>
<gene>
    <name evidence="2" type="ORF">ACFQY8_07380</name>
</gene>
<feature type="chain" id="PRO_5046518535" evidence="1">
    <location>
        <begin position="23"/>
        <end position="552"/>
    </location>
</feature>
<keyword evidence="1" id="KW-0732">Signal</keyword>
<evidence type="ECO:0000313" key="3">
    <source>
        <dbReference type="Proteomes" id="UP001597036"/>
    </source>
</evidence>
<dbReference type="RefSeq" id="WP_377939290.1">
    <property type="nucleotide sequence ID" value="NZ_JBHTHQ010000022.1"/>
</dbReference>
<evidence type="ECO:0000313" key="2">
    <source>
        <dbReference type="EMBL" id="MFD0705561.1"/>
    </source>
</evidence>
<protein>
    <submittedName>
        <fullName evidence="2">ABC transporter substrate-binding protein</fullName>
    </submittedName>
</protein>
<dbReference type="InterPro" id="IPR050490">
    <property type="entry name" value="Bact_solute-bd_prot1"/>
</dbReference>
<feature type="signal peptide" evidence="1">
    <location>
        <begin position="1"/>
        <end position="22"/>
    </location>
</feature>
<dbReference type="Proteomes" id="UP001597036">
    <property type="component" value="Unassembled WGS sequence"/>
</dbReference>
<proteinExistence type="predicted"/>
<dbReference type="SUPFAM" id="SSF53850">
    <property type="entry name" value="Periplasmic binding protein-like II"/>
    <property type="match status" value="1"/>
</dbReference>